<dbReference type="SUPFAM" id="SSF54928">
    <property type="entry name" value="RNA-binding domain, RBD"/>
    <property type="match status" value="2"/>
</dbReference>
<dbReference type="PROSITE" id="PS50102">
    <property type="entry name" value="RRM"/>
    <property type="match status" value="2"/>
</dbReference>
<dbReference type="SMART" id="SM00360">
    <property type="entry name" value="RRM"/>
    <property type="match status" value="2"/>
</dbReference>
<dbReference type="InterPro" id="IPR012677">
    <property type="entry name" value="Nucleotide-bd_a/b_plait_sf"/>
</dbReference>
<dbReference type="CDD" id="cd12328">
    <property type="entry name" value="RRM2_hnRNPA_like"/>
    <property type="match status" value="1"/>
</dbReference>
<dbReference type="Pfam" id="PF00076">
    <property type="entry name" value="RRM_1"/>
    <property type="match status" value="2"/>
</dbReference>
<feature type="region of interest" description="Disordered" evidence="4">
    <location>
        <begin position="332"/>
        <end position="370"/>
    </location>
</feature>
<dbReference type="Gene3D" id="3.30.70.330">
    <property type="match status" value="2"/>
</dbReference>
<evidence type="ECO:0000313" key="7">
    <source>
        <dbReference type="RefSeq" id="XP_058987410.1"/>
    </source>
</evidence>
<sequence>MSYESQEKNQTNSSAVQTDDHLRKMFLGGLTPNTNEDMIRNFFYQFGEIEDIIIMRDTATKRSRGFGFITFKSSESVDKAQAARPHVVDGRTIDTKRALPRSAEAAKNEANGSVRKVFVGGLKDYHDEEALREYFQQFGKVVSINILVDKNTGRKRGFAFVEFDDYDAVDKVVLRKTHTIKYMLVDVKKSNYKQVQARRLALQQQQQNGNGTVPAPVGDPAAVGTYPPSTYPQTAYSYPPPPQTYANWGYPPAPTANSSYTQPPAGYGAYAPPPVQAAAPQQSWNGYATAPTSWSQGNYSAPTTNTWNGTPAPPAPINYNTPPATNGWNSATPAAIPPTTQQFGNYQQSYNGGPQKNNSLQGNRMNPYTV</sequence>
<dbReference type="PANTHER" id="PTHR48032:SF6">
    <property type="entry name" value="RNA-BINDING (RRM_RBD_RNP MOTIFS) FAMILY PROTEIN"/>
    <property type="match status" value="1"/>
</dbReference>
<dbReference type="InterPro" id="IPR035979">
    <property type="entry name" value="RBD_domain_sf"/>
</dbReference>
<evidence type="ECO:0000313" key="6">
    <source>
        <dbReference type="Proteomes" id="UP001652621"/>
    </source>
</evidence>
<dbReference type="GeneID" id="131806776"/>
<evidence type="ECO:0000259" key="5">
    <source>
        <dbReference type="PROSITE" id="PS50102"/>
    </source>
</evidence>
<protein>
    <submittedName>
        <fullName evidence="7 8">Ribonucleoprotein RB97D-like isoform X1</fullName>
    </submittedName>
</protein>
<dbReference type="RefSeq" id="XP_058987411.1">
    <property type="nucleotide sequence ID" value="XM_059131428.1"/>
</dbReference>
<dbReference type="Proteomes" id="UP001652621">
    <property type="component" value="Unplaced"/>
</dbReference>
<feature type="domain" description="RRM" evidence="5">
    <location>
        <begin position="23"/>
        <end position="100"/>
    </location>
</feature>
<evidence type="ECO:0000256" key="3">
    <source>
        <dbReference type="PROSITE-ProRule" id="PRU00176"/>
    </source>
</evidence>
<name>A0ABM3VNP1_MUSDO</name>
<dbReference type="InterPro" id="IPR000504">
    <property type="entry name" value="RRM_dom"/>
</dbReference>
<accession>A0ABM3VNP1</accession>
<dbReference type="PANTHER" id="PTHR48032">
    <property type="entry name" value="RNA-BINDING PROTEIN MUSASHI HOMOLOG RBP6"/>
    <property type="match status" value="1"/>
</dbReference>
<keyword evidence="1" id="KW-0677">Repeat</keyword>
<evidence type="ECO:0000256" key="1">
    <source>
        <dbReference type="ARBA" id="ARBA00022737"/>
    </source>
</evidence>
<evidence type="ECO:0000313" key="8">
    <source>
        <dbReference type="RefSeq" id="XP_058987411.1"/>
    </source>
</evidence>
<feature type="region of interest" description="Disordered" evidence="4">
    <location>
        <begin position="203"/>
        <end position="228"/>
    </location>
</feature>
<keyword evidence="2 3" id="KW-0694">RNA-binding</keyword>
<reference evidence="7 8" key="1">
    <citation type="submission" date="2025-05" db="UniProtKB">
        <authorList>
            <consortium name="RefSeq"/>
        </authorList>
    </citation>
    <scope>IDENTIFICATION</scope>
    <source>
        <strain evidence="7 8">Aabys</strain>
        <tissue evidence="7 8">Whole body</tissue>
    </source>
</reference>
<proteinExistence type="predicted"/>
<keyword evidence="6" id="KW-1185">Reference proteome</keyword>
<evidence type="ECO:0000256" key="4">
    <source>
        <dbReference type="SAM" id="MobiDB-lite"/>
    </source>
</evidence>
<organism evidence="6 7">
    <name type="scientific">Musca domestica</name>
    <name type="common">House fly</name>
    <dbReference type="NCBI Taxonomy" id="7370"/>
    <lineage>
        <taxon>Eukaryota</taxon>
        <taxon>Metazoa</taxon>
        <taxon>Ecdysozoa</taxon>
        <taxon>Arthropoda</taxon>
        <taxon>Hexapoda</taxon>
        <taxon>Insecta</taxon>
        <taxon>Pterygota</taxon>
        <taxon>Neoptera</taxon>
        <taxon>Endopterygota</taxon>
        <taxon>Diptera</taxon>
        <taxon>Brachycera</taxon>
        <taxon>Muscomorpha</taxon>
        <taxon>Muscoidea</taxon>
        <taxon>Muscidae</taxon>
        <taxon>Musca</taxon>
    </lineage>
</organism>
<dbReference type="RefSeq" id="XP_058987410.1">
    <property type="nucleotide sequence ID" value="XM_059131427.1"/>
</dbReference>
<feature type="domain" description="RRM" evidence="5">
    <location>
        <begin position="115"/>
        <end position="207"/>
    </location>
</feature>
<evidence type="ECO:0000256" key="2">
    <source>
        <dbReference type="ARBA" id="ARBA00022884"/>
    </source>
</evidence>
<gene>
    <name evidence="7 8" type="primary">LOC131806776</name>
</gene>